<dbReference type="eggNOG" id="COG3745">
    <property type="taxonomic scope" value="Bacteria"/>
</dbReference>
<keyword evidence="1" id="KW-0812">Transmembrane</keyword>
<dbReference type="InterPro" id="IPR031571">
    <property type="entry name" value="RcpC_dom"/>
</dbReference>
<dbReference type="HOGENOM" id="CLU_1168660_0_0_11"/>
<feature type="domain" description="SAF" evidence="2">
    <location>
        <begin position="59"/>
        <end position="121"/>
    </location>
</feature>
<evidence type="ECO:0000313" key="4">
    <source>
        <dbReference type="Proteomes" id="UP000000771"/>
    </source>
</evidence>
<proteinExistence type="predicted"/>
<reference evidence="3 4" key="1">
    <citation type="journal article" date="2009" name="Stand. Genomic Sci.">
        <title>Complete genome sequence of Acidimicrobium ferrooxidans type strain (ICP).</title>
        <authorList>
            <person name="Clum A."/>
            <person name="Nolan M."/>
            <person name="Lang E."/>
            <person name="Glavina Del Rio T."/>
            <person name="Tice H."/>
            <person name="Copeland A."/>
            <person name="Cheng J.F."/>
            <person name="Lucas S."/>
            <person name="Chen F."/>
            <person name="Bruce D."/>
            <person name="Goodwin L."/>
            <person name="Pitluck S."/>
            <person name="Ivanova N."/>
            <person name="Mavrommatis K."/>
            <person name="Mikhailova N."/>
            <person name="Pati A."/>
            <person name="Chen A."/>
            <person name="Palaniappan K."/>
            <person name="Goker M."/>
            <person name="Spring S."/>
            <person name="Land M."/>
            <person name="Hauser L."/>
            <person name="Chang Y.J."/>
            <person name="Jeffries C.C."/>
            <person name="Chain P."/>
            <person name="Bristow J."/>
            <person name="Eisen J.A."/>
            <person name="Markowitz V."/>
            <person name="Hugenholtz P."/>
            <person name="Kyrpides N.C."/>
            <person name="Klenk H.P."/>
            <person name="Lapidus A."/>
        </authorList>
    </citation>
    <scope>NUCLEOTIDE SEQUENCE [LARGE SCALE GENOMIC DNA]</scope>
    <source>
        <strain evidence="4">DSM 10331 / JCM 15462 / NBRC 103882 / ICP</strain>
    </source>
</reference>
<dbReference type="KEGG" id="afo:Afer_1274"/>
<name>C7LZP7_ACIFD</name>
<feature type="transmembrane region" description="Helical" evidence="1">
    <location>
        <begin position="28"/>
        <end position="50"/>
    </location>
</feature>
<keyword evidence="1" id="KW-0472">Membrane</keyword>
<dbReference type="OrthoDB" id="3468004at2"/>
<sequence length="237" mass="23900">MRSTTLLRGARRTWDRPAVRWPSLGSSALRIVGSIVLAGVSLALLVASWLGGVRNAGAAVGVVVTRPIPAGATIERADLGLASITVPQAVRATLLAVDDAVGRTAAVTIAPGTLLERSMVLGPRPRTPVRSITIAVPSTSVASGVIEPGDRVDVLATTQSASSPATLTIATQLLVLDVQASSGDELVTVATDSLDQALAIAQALATAKVDLVNATGVPGDTVLSVYPPSIAGLATHG</sequence>
<evidence type="ECO:0000256" key="1">
    <source>
        <dbReference type="SAM" id="Phobius"/>
    </source>
</evidence>
<dbReference type="RefSeq" id="WP_015798691.1">
    <property type="nucleotide sequence ID" value="NC_013124.1"/>
</dbReference>
<dbReference type="SMART" id="SM00858">
    <property type="entry name" value="SAF"/>
    <property type="match status" value="1"/>
</dbReference>
<protein>
    <submittedName>
        <fullName evidence="3">SAF domain protein</fullName>
    </submittedName>
</protein>
<dbReference type="Pfam" id="PF08666">
    <property type="entry name" value="SAF"/>
    <property type="match status" value="1"/>
</dbReference>
<dbReference type="AlphaFoldDB" id="C7LZP7"/>
<dbReference type="CDD" id="cd11614">
    <property type="entry name" value="SAF_CpaB_FlgA_like"/>
    <property type="match status" value="1"/>
</dbReference>
<dbReference type="Gene3D" id="3.90.1210.10">
    <property type="entry name" value="Antifreeze-like/N-acetylneuraminic acid synthase C-terminal domain"/>
    <property type="match status" value="1"/>
</dbReference>
<evidence type="ECO:0000259" key="2">
    <source>
        <dbReference type="SMART" id="SM00858"/>
    </source>
</evidence>
<dbReference type="STRING" id="525909.Afer_1274"/>
<keyword evidence="4" id="KW-1185">Reference proteome</keyword>
<evidence type="ECO:0000313" key="3">
    <source>
        <dbReference type="EMBL" id="ACU54205.1"/>
    </source>
</evidence>
<accession>C7LZP7</accession>
<organism evidence="3 4">
    <name type="scientific">Acidimicrobium ferrooxidans (strain DSM 10331 / JCM 15462 / NBRC 103882 / ICP)</name>
    <dbReference type="NCBI Taxonomy" id="525909"/>
    <lineage>
        <taxon>Bacteria</taxon>
        <taxon>Bacillati</taxon>
        <taxon>Actinomycetota</taxon>
        <taxon>Acidimicrobiia</taxon>
        <taxon>Acidimicrobiales</taxon>
        <taxon>Acidimicrobiaceae</taxon>
        <taxon>Acidimicrobium</taxon>
    </lineage>
</organism>
<dbReference type="Pfam" id="PF16976">
    <property type="entry name" value="RcpC"/>
    <property type="match status" value="1"/>
</dbReference>
<dbReference type="Proteomes" id="UP000000771">
    <property type="component" value="Chromosome"/>
</dbReference>
<dbReference type="InterPro" id="IPR013974">
    <property type="entry name" value="SAF"/>
</dbReference>
<keyword evidence="1" id="KW-1133">Transmembrane helix</keyword>
<dbReference type="EMBL" id="CP001631">
    <property type="protein sequence ID" value="ACU54205.1"/>
    <property type="molecule type" value="Genomic_DNA"/>
</dbReference>
<gene>
    <name evidence="3" type="ordered locus">Afer_1274</name>
</gene>